<dbReference type="EMBL" id="CADCTM010000008">
    <property type="protein sequence ID" value="CAA9210479.1"/>
    <property type="molecule type" value="Genomic_DNA"/>
</dbReference>
<proteinExistence type="predicted"/>
<dbReference type="Gene3D" id="3.30.559.30">
    <property type="entry name" value="Nonribosomal peptide synthetase, condensation domain"/>
    <property type="match status" value="1"/>
</dbReference>
<accession>A0A6J4GZW7</accession>
<reference evidence="2" key="1">
    <citation type="submission" date="2020-02" db="EMBL/GenBank/DDBJ databases">
        <authorList>
            <person name="Meier V. D."/>
        </authorList>
    </citation>
    <scope>NUCLEOTIDE SEQUENCE</scope>
    <source>
        <strain evidence="2">AVDCRST_MAG92</strain>
    </source>
</reference>
<gene>
    <name evidence="2" type="ORF">AVDCRST_MAG92-47</name>
</gene>
<organism evidence="2">
    <name type="scientific">uncultured Coleofasciculus sp</name>
    <dbReference type="NCBI Taxonomy" id="1267456"/>
    <lineage>
        <taxon>Bacteria</taxon>
        <taxon>Bacillati</taxon>
        <taxon>Cyanobacteriota</taxon>
        <taxon>Cyanophyceae</taxon>
        <taxon>Coleofasciculales</taxon>
        <taxon>Coleofasciculaceae</taxon>
        <taxon>Coleofasciculus</taxon>
        <taxon>environmental samples</taxon>
    </lineage>
</organism>
<dbReference type="Gene3D" id="3.30.559.10">
    <property type="entry name" value="Chloramphenicol acetyltransferase-like domain"/>
    <property type="match status" value="1"/>
</dbReference>
<dbReference type="SUPFAM" id="SSF52777">
    <property type="entry name" value="CoA-dependent acyltransferases"/>
    <property type="match status" value="2"/>
</dbReference>
<dbReference type="CDD" id="cd19543">
    <property type="entry name" value="DCL_NRPS"/>
    <property type="match status" value="1"/>
</dbReference>
<dbReference type="AlphaFoldDB" id="A0A6J4GZW7"/>
<protein>
    <submittedName>
        <fullName evidence="2">Siderophore biosynthesis non-ribosomal peptide synthetase modules</fullName>
    </submittedName>
</protein>
<name>A0A6J4GZW7_9CYAN</name>
<dbReference type="GO" id="GO:0003824">
    <property type="term" value="F:catalytic activity"/>
    <property type="evidence" value="ECO:0007669"/>
    <property type="project" value="InterPro"/>
</dbReference>
<dbReference type="PANTHER" id="PTHR45398:SF1">
    <property type="entry name" value="ENZYME, PUTATIVE (JCVI)-RELATED"/>
    <property type="match status" value="1"/>
</dbReference>
<feature type="domain" description="Condensation" evidence="1">
    <location>
        <begin position="7"/>
        <end position="447"/>
    </location>
</feature>
<dbReference type="InterPro" id="IPR023213">
    <property type="entry name" value="CAT-like_dom_sf"/>
</dbReference>
<dbReference type="PANTHER" id="PTHR45398">
    <property type="match status" value="1"/>
</dbReference>
<sequence length="465" mass="53987">MKTENIEDIYELSPVQQGILFHSLYAPELKLYFIQVSFTVRGNFNLAAFDRAWQQVAQRHTVLRTSFYWEEIDKPLQVVHRNVKVPIEQHDWRGVDPVERDKRLESFVKSDRDRGFDFSQAPLMRLTLFRLTDDSYQIIWSKHHLILDGWSTALVFQDVVQLYQGFARSKDASLAPCRPFKDYITWLRKQDLSKAEVFWRQALNGVQSPMPLTNLETENLPSQEERYDEQQIKLSEVTTAALQSLARQHQLTLNTLFQGVWAILLSRYSGQNQVVYGCGVSGRPVDLGRVESMVGVFINTLPVCVKLEPEQFLLDWLKQLQAQQIEMRQYEYTPLVEIQGWSEVPRSLPLFESIVVFENYPVEGFVQNPDEGLEILNFTGFYKTNYPLNIIGYPESELVIGISYDCQRFDTHTITGILQHFEIVLQGILANPNVRLKDLSLLTPFEQHIALMLEKEVTFDFAGFF</sequence>
<dbReference type="InterPro" id="IPR001242">
    <property type="entry name" value="Condensation_dom"/>
</dbReference>
<evidence type="ECO:0000313" key="2">
    <source>
        <dbReference type="EMBL" id="CAA9210479.1"/>
    </source>
</evidence>
<dbReference type="Pfam" id="PF00668">
    <property type="entry name" value="Condensation"/>
    <property type="match status" value="1"/>
</dbReference>
<evidence type="ECO:0000259" key="1">
    <source>
        <dbReference type="Pfam" id="PF00668"/>
    </source>
</evidence>
<dbReference type="GO" id="GO:0008610">
    <property type="term" value="P:lipid biosynthetic process"/>
    <property type="evidence" value="ECO:0007669"/>
    <property type="project" value="UniProtKB-ARBA"/>
</dbReference>